<name>A0A6I2GMH5_9LACT</name>
<dbReference type="Pfam" id="PF20310">
    <property type="entry name" value="HTH_Tnp_2"/>
    <property type="match status" value="1"/>
</dbReference>
<organism evidence="2 3">
    <name type="scientific">Fundicoccus ignavus</name>
    <dbReference type="NCBI Taxonomy" id="2664442"/>
    <lineage>
        <taxon>Bacteria</taxon>
        <taxon>Bacillati</taxon>
        <taxon>Bacillota</taxon>
        <taxon>Bacilli</taxon>
        <taxon>Lactobacillales</taxon>
        <taxon>Aerococcaceae</taxon>
        <taxon>Fundicoccus</taxon>
    </lineage>
</organism>
<keyword evidence="1" id="KW-0175">Coiled coil</keyword>
<keyword evidence="3" id="KW-1185">Reference proteome</keyword>
<evidence type="ECO:0000256" key="1">
    <source>
        <dbReference type="SAM" id="Coils"/>
    </source>
</evidence>
<dbReference type="InterPro" id="IPR046929">
    <property type="entry name" value="HTH_Tnp"/>
</dbReference>
<evidence type="ECO:0000313" key="2">
    <source>
        <dbReference type="EMBL" id="MRI86429.1"/>
    </source>
</evidence>
<dbReference type="AlphaFoldDB" id="A0A6I2GMH5"/>
<evidence type="ECO:0000313" key="3">
    <source>
        <dbReference type="Proteomes" id="UP000430975"/>
    </source>
</evidence>
<sequence length="137" mass="16207">MAKHILTQEHIDQLRVSPYILSVTQSQIRYTDELKALYYQQKDQFESGMDWLRSIGLGPELIGRKRAASLITLLNHYPNYQAYLEAKKAKNDPMKISDKERIKRLEHQLKYVEQENRFLKKTFGSIRCRTRLKQHAG</sequence>
<comment type="caution">
    <text evidence="2">The sequence shown here is derived from an EMBL/GenBank/DDBJ whole genome shotgun (WGS) entry which is preliminary data.</text>
</comment>
<gene>
    <name evidence="2" type="ORF">GIY09_11290</name>
</gene>
<accession>A0A6I2GMH5</accession>
<dbReference type="RefSeq" id="WP_153864096.1">
    <property type="nucleotide sequence ID" value="NZ_WJQS01000015.1"/>
</dbReference>
<dbReference type="Proteomes" id="UP000430975">
    <property type="component" value="Unassembled WGS sequence"/>
</dbReference>
<reference evidence="2 3" key="1">
    <citation type="submission" date="2019-11" db="EMBL/GenBank/DDBJ databases">
        <title>Characterisation of Fundicoccus ignavus gen. nov. sp. nov., a novel genus of the family Aerococcaceae isolated from bulk tank milk.</title>
        <authorList>
            <person name="Siebert A."/>
            <person name="Huptas C."/>
            <person name="Wenning M."/>
            <person name="Scherer S."/>
            <person name="Doll E.V."/>
        </authorList>
    </citation>
    <scope>NUCLEOTIDE SEQUENCE [LARGE SCALE GENOMIC DNA]</scope>
    <source>
        <strain evidence="2 3">WS4759</strain>
    </source>
</reference>
<protein>
    <submittedName>
        <fullName evidence="2">Uncharacterized protein</fullName>
    </submittedName>
</protein>
<dbReference type="EMBL" id="WJQS01000015">
    <property type="protein sequence ID" value="MRI86429.1"/>
    <property type="molecule type" value="Genomic_DNA"/>
</dbReference>
<feature type="coiled-coil region" evidence="1">
    <location>
        <begin position="95"/>
        <end position="122"/>
    </location>
</feature>
<proteinExistence type="predicted"/>